<name>A0A3B7LV10_9GAMM</name>
<sequence>MLIFYTLKYGLFYFLNEKLICADKNLVNPDYISCIYHKQKPYTVDFKTEAIKVINSNISKIQNQIAKDFYKLTA</sequence>
<reference evidence="2" key="1">
    <citation type="submission" date="2018-09" db="EMBL/GenBank/DDBJ databases">
        <title>The complete genome of Acinetobacter sp. strain WCHAc010005.</title>
        <authorList>
            <person name="Hu Y."/>
            <person name="Long H."/>
            <person name="Feng Y."/>
            <person name="Zong Z."/>
        </authorList>
    </citation>
    <scope>NUCLEOTIDE SEQUENCE [LARGE SCALE GENOMIC DNA]</scope>
    <source>
        <strain evidence="2">WCHAc010005</strain>
    </source>
</reference>
<dbReference type="AlphaFoldDB" id="A0A3B7LV10"/>
<dbReference type="Proteomes" id="UP000263753">
    <property type="component" value="Chromosome"/>
</dbReference>
<evidence type="ECO:0000313" key="1">
    <source>
        <dbReference type="EMBL" id="AXY56231.1"/>
    </source>
</evidence>
<organism evidence="1 2">
    <name type="scientific">Acinetobacter chinensis</name>
    <dbReference type="NCBI Taxonomy" id="2004650"/>
    <lineage>
        <taxon>Bacteria</taxon>
        <taxon>Pseudomonadati</taxon>
        <taxon>Pseudomonadota</taxon>
        <taxon>Gammaproteobacteria</taxon>
        <taxon>Moraxellales</taxon>
        <taxon>Moraxellaceae</taxon>
        <taxon>Acinetobacter</taxon>
    </lineage>
</organism>
<dbReference type="KEGG" id="achi:CDG60_06400"/>
<gene>
    <name evidence="1" type="ORF">CDG60_06400</name>
</gene>
<dbReference type="EMBL" id="CP032134">
    <property type="protein sequence ID" value="AXY56231.1"/>
    <property type="molecule type" value="Genomic_DNA"/>
</dbReference>
<accession>A0A3B7LV10</accession>
<evidence type="ECO:0000313" key="2">
    <source>
        <dbReference type="Proteomes" id="UP000263753"/>
    </source>
</evidence>
<proteinExistence type="predicted"/>
<protein>
    <submittedName>
        <fullName evidence="1">Uncharacterized protein</fullName>
    </submittedName>
</protein>